<dbReference type="SUPFAM" id="SSF56204">
    <property type="entry name" value="Hect, E3 ligase catalytic domain"/>
    <property type="match status" value="1"/>
</dbReference>
<keyword evidence="5 6" id="KW-0833">Ubl conjugation pathway</keyword>
<feature type="compositionally biased region" description="Basic and acidic residues" evidence="7">
    <location>
        <begin position="1029"/>
        <end position="1045"/>
    </location>
</feature>
<dbReference type="SMART" id="SM00479">
    <property type="entry name" value="EXOIII"/>
    <property type="match status" value="1"/>
</dbReference>
<evidence type="ECO:0000256" key="1">
    <source>
        <dbReference type="ARBA" id="ARBA00000885"/>
    </source>
</evidence>
<dbReference type="Gene3D" id="3.30.2410.10">
    <property type="entry name" value="Hect, E3 ligase catalytic domain"/>
    <property type="match status" value="1"/>
</dbReference>
<feature type="compositionally biased region" description="Low complexity" evidence="7">
    <location>
        <begin position="1104"/>
        <end position="1121"/>
    </location>
</feature>
<protein>
    <recommendedName>
        <fullName evidence="3">HECT-type E3 ubiquitin transferase</fullName>
        <ecNumber evidence="3">2.3.2.26</ecNumber>
    </recommendedName>
</protein>
<evidence type="ECO:0000256" key="5">
    <source>
        <dbReference type="ARBA" id="ARBA00022786"/>
    </source>
</evidence>
<dbReference type="GO" id="GO:0061630">
    <property type="term" value="F:ubiquitin protein ligase activity"/>
    <property type="evidence" value="ECO:0007669"/>
    <property type="project" value="UniProtKB-EC"/>
</dbReference>
<evidence type="ECO:0000256" key="6">
    <source>
        <dbReference type="PROSITE-ProRule" id="PRU00104"/>
    </source>
</evidence>
<dbReference type="InterPro" id="IPR035983">
    <property type="entry name" value="Hect_E3_ubiquitin_ligase"/>
</dbReference>
<dbReference type="InterPro" id="IPR011989">
    <property type="entry name" value="ARM-like"/>
</dbReference>
<feature type="region of interest" description="Disordered" evidence="7">
    <location>
        <begin position="1351"/>
        <end position="1377"/>
    </location>
</feature>
<evidence type="ECO:0000256" key="4">
    <source>
        <dbReference type="ARBA" id="ARBA00022679"/>
    </source>
</evidence>
<dbReference type="InterPro" id="IPR000225">
    <property type="entry name" value="Armadillo"/>
</dbReference>
<evidence type="ECO:0000256" key="3">
    <source>
        <dbReference type="ARBA" id="ARBA00012485"/>
    </source>
</evidence>
<dbReference type="SUPFAM" id="SSF53098">
    <property type="entry name" value="Ribonuclease H-like"/>
    <property type="match status" value="1"/>
</dbReference>
<feature type="compositionally biased region" description="Polar residues" evidence="7">
    <location>
        <begin position="1143"/>
        <end position="1162"/>
    </location>
</feature>
<dbReference type="PANTHER" id="PTHR45670">
    <property type="entry name" value="E3 UBIQUITIN-PROTEIN LIGASE TRIP12"/>
    <property type="match status" value="1"/>
</dbReference>
<accession>A0AAW1NU28</accession>
<feature type="compositionally biased region" description="Gly residues" evidence="7">
    <location>
        <begin position="1355"/>
        <end position="1370"/>
    </location>
</feature>
<evidence type="ECO:0000256" key="2">
    <source>
        <dbReference type="ARBA" id="ARBA00006331"/>
    </source>
</evidence>
<gene>
    <name evidence="9" type="ORF">WJX73_009807</name>
</gene>
<reference evidence="9 10" key="1">
    <citation type="journal article" date="2024" name="Nat. Commun.">
        <title>Phylogenomics reveals the evolutionary origins of lichenization in chlorophyte algae.</title>
        <authorList>
            <person name="Puginier C."/>
            <person name="Libourel C."/>
            <person name="Otte J."/>
            <person name="Skaloud P."/>
            <person name="Haon M."/>
            <person name="Grisel S."/>
            <person name="Petersen M."/>
            <person name="Berrin J.G."/>
            <person name="Delaux P.M."/>
            <person name="Dal Grande F."/>
            <person name="Keller J."/>
        </authorList>
    </citation>
    <scope>NUCLEOTIDE SEQUENCE [LARGE SCALE GENOMIC DNA]</scope>
    <source>
        <strain evidence="9 10">SAG 2036</strain>
    </source>
</reference>
<feature type="region of interest" description="Disordered" evidence="7">
    <location>
        <begin position="1415"/>
        <end position="1434"/>
    </location>
</feature>
<name>A0AAW1NU28_9CHLO</name>
<dbReference type="InterPro" id="IPR036397">
    <property type="entry name" value="RNaseH_sf"/>
</dbReference>
<feature type="active site" description="Glycyl thioester intermediate" evidence="6">
    <location>
        <position position="2002"/>
    </location>
</feature>
<feature type="compositionally biased region" description="Basic and acidic residues" evidence="7">
    <location>
        <begin position="214"/>
        <end position="240"/>
    </location>
</feature>
<feature type="compositionally biased region" description="Pro residues" evidence="7">
    <location>
        <begin position="826"/>
        <end position="835"/>
    </location>
</feature>
<feature type="compositionally biased region" description="Polar residues" evidence="7">
    <location>
        <begin position="1976"/>
        <end position="1989"/>
    </location>
</feature>
<dbReference type="PROSITE" id="PS50237">
    <property type="entry name" value="HECT"/>
    <property type="match status" value="1"/>
</dbReference>
<feature type="region of interest" description="Disordered" evidence="7">
    <location>
        <begin position="211"/>
        <end position="240"/>
    </location>
</feature>
<dbReference type="InterPro" id="IPR045322">
    <property type="entry name" value="HECTD1/TRIP12-like"/>
</dbReference>
<keyword evidence="10" id="KW-1185">Reference proteome</keyword>
<dbReference type="CDD" id="cd00078">
    <property type="entry name" value="HECTc"/>
    <property type="match status" value="1"/>
</dbReference>
<dbReference type="InterPro" id="IPR012337">
    <property type="entry name" value="RNaseH-like_sf"/>
</dbReference>
<dbReference type="PANTHER" id="PTHR45670:SF1">
    <property type="entry name" value="E3 UBIQUITIN-PROTEIN LIGASE HECTD1"/>
    <property type="match status" value="1"/>
</dbReference>
<organism evidence="9 10">
    <name type="scientific">Symbiochloris irregularis</name>
    <dbReference type="NCBI Taxonomy" id="706552"/>
    <lineage>
        <taxon>Eukaryota</taxon>
        <taxon>Viridiplantae</taxon>
        <taxon>Chlorophyta</taxon>
        <taxon>core chlorophytes</taxon>
        <taxon>Trebouxiophyceae</taxon>
        <taxon>Trebouxiales</taxon>
        <taxon>Trebouxiaceae</taxon>
        <taxon>Symbiochloris</taxon>
    </lineage>
</organism>
<evidence type="ECO:0000259" key="8">
    <source>
        <dbReference type="PROSITE" id="PS50237"/>
    </source>
</evidence>
<dbReference type="Gene3D" id="3.30.420.10">
    <property type="entry name" value="Ribonuclease H-like superfamily/Ribonuclease H"/>
    <property type="match status" value="1"/>
</dbReference>
<feature type="domain" description="HECT" evidence="8">
    <location>
        <begin position="1715"/>
        <end position="2035"/>
    </location>
</feature>
<dbReference type="InterPro" id="IPR000569">
    <property type="entry name" value="HECT_dom"/>
</dbReference>
<dbReference type="Gene3D" id="3.90.1750.10">
    <property type="entry name" value="Hect, E3 ligase catalytic domains"/>
    <property type="match status" value="1"/>
</dbReference>
<feature type="compositionally biased region" description="Acidic residues" evidence="7">
    <location>
        <begin position="1203"/>
        <end position="1239"/>
    </location>
</feature>
<proteinExistence type="inferred from homology"/>
<dbReference type="EC" id="2.3.2.26" evidence="3"/>
<feature type="compositionally biased region" description="Low complexity" evidence="7">
    <location>
        <begin position="755"/>
        <end position="775"/>
    </location>
</feature>
<sequence>MARKPKRKRGDSPVTNMTTRVLRKREGDQAFAALDVEFAHFKKRRKGQEIHLTAAAEVCVTDSAGNTFHKYIRPPVHEMFTQQKWSGGPHWEHIAEAETFETIQAQLRVALQSKLLLGWGFPNDVSSLRISKDMSSGQLDLQNLPYFARRGPATQPWGLKEVTKKHLGRAIQTGSKIHSAKEDATAVLDLYKAYLNNLEQIHPRLLQRRAQLNSHHDSEAEVEAKGEDQGSSEDERQDKANAEAALFGRHSRDALQGLLRKLGAGFEDILPSGGASGARLKSILVQLRQDDEIQQLDGLGQLCELLSVSTEESLSVVPVESLVPVLVNLLNVEHNSDIMLLAARALTFMADVMPSSCSSIVRCNAVPAFCARLLSIEYMDLAEQSLQALEKLAHEHPQACLNSGGLMAVLTYLDFFQTGVQRVAVATAAAMTRGIPRDATDTVVNAIPLLTPLLEYKDTKVVESTCLALSRIAEALSQSPEHVDTLSKSGLINSALHLISVSEGGSLTSQLSVSTYFGLVKLLTTCVISSAAVAETLLENGISGTLHSLLQSSSLFASATSSPGSILRSSDQLYEVVTLACELLPPLPNASLPAPAHELFNIPRTGVSAAVRERNAASVATREAFLQAHPEAMASFCSDLLPTLLTVHGATVNAQVKTRCLATVTKMVHYASSDMLRKLLKDVTISSFIASLLSTREGTTNATAVRLAELLMDKLPEIYTKYFLKEGVVHAMEQLALSAPAPPAPAPAPAPAPVPAAAEASSVPEASAPEASQPAPKKETRSSTRLRSSKSKGEGHKKGSGRHGSSPPAGASPPPPAAPSPSREPALPPKTPLPPSLRDTAALRARSFKEQYFSGANQKSAEDTDDARKLREVCERLRDPGAVKQLLNIIQGSDSVSVSTFEFLSSGAVGQLKAYLTGADLQGPTRRQSSHLVPSSGAMRYAGGLGGGSGLSVLGPASDASALTFGLAALSQPFQLRLARAAHERQLGDYGCNTVLIEPLATMFAVEDFLWPRVYRKAPASPAPKERHRGRDGDKPSAEAGDKAGGKSPGAHSKPAAAAAAAGASNAQAGKGQQPAQKGSEDAPPQTRTRGRRSAAQPIPGGRTTANQRMTRAQAARAAAELQEEAAAHLSEATGPSEGAKPPQNQRGSTATGRARGASSSDAMEDEDLLLMTGVGSLASEEDMPQAPAAPRIDTAHLTSELASEEDMAEDDMDHDQEDEDEDEDEMDMDEDEDEEVEADLPAAEHMSVGSMEVHDMLLGEGGLGSGVPGTSSSPAPPGPVSSSERPVNPSDRATYAQAARTSAAGDAGQASTSGGDPLAPRGPNDPPRLHFFFTGRQVKGTSTIFQAVQPSQGGASGAAGGTSQGGGGGSEREAPVRRRRLWDEVHTLHYCRAENPAPAPLPSSLPPLSPTESAAALAAAAGPPLPANSSAAESSPLSELTDIVLSPGIQANQPVLDLLLLLKLLNSLGRMGDHLAAHLSMCAGRVDRCIVPCDLAPDAFISTKLASKLAQQLKDVLAICGSALPPWNHALATSCKFLFPFELRRRLFYCTSFGLARALQHLQQQQAIEGGQAPASHSSRDGGEIRLGRLPRQKVRVSRQRILDSAAKVMELYASNRAVLELEYFGEVGTGLGPSLEFYTLLSHELQKKGLGMWRADTSSGSATKPIGRGEPRIEGAAIWPAPRVLRQGSAGDVTTKPDQYLVAPQGLFPAPLPPSQIASKGQVLDRFKLLGRAMAKVLQDTRLLDLPVCYVFFRIALGQSVDLYDVRKVDEGLGASLEKLKAAHTAWKLQGKLQAPLYIDGSLIEDLCLTFVLPGCPEYELRPGGTDVVVDASNVGEYVDAVVDALLRSGIQHQMTAFREGFGEVFPLECLKCFHEEEIEVLLCGTCERWTVSMLADTIKFDHGYTSSSTAVQHFLETLAELDSADQRRFLRFVTGCPSLPPGGVAALQPRLTVVRKQSSSAMEAPSTPRHDSASGTPRSLSHTASMGSADGDLPSVMTCANYIKLPPYSTKAVMQERLLFVIREGQCSFDLS</sequence>
<evidence type="ECO:0000256" key="7">
    <source>
        <dbReference type="SAM" id="MobiDB-lite"/>
    </source>
</evidence>
<dbReference type="Pfam" id="PF00632">
    <property type="entry name" value="HECT"/>
    <property type="match status" value="1"/>
</dbReference>
<keyword evidence="4" id="KW-0808">Transferase</keyword>
<dbReference type="InterPro" id="IPR013520">
    <property type="entry name" value="Ribonucl_H"/>
</dbReference>
<dbReference type="Proteomes" id="UP001465755">
    <property type="component" value="Unassembled WGS sequence"/>
</dbReference>
<comment type="catalytic activity">
    <reaction evidence="1">
        <text>S-ubiquitinyl-[E2 ubiquitin-conjugating enzyme]-L-cysteine + [acceptor protein]-L-lysine = [E2 ubiquitin-conjugating enzyme]-L-cysteine + N(6)-ubiquitinyl-[acceptor protein]-L-lysine.</text>
        <dbReference type="EC" id="2.3.2.26"/>
    </reaction>
</comment>
<feature type="compositionally biased region" description="Low complexity" evidence="7">
    <location>
        <begin position="1293"/>
        <end position="1305"/>
    </location>
</feature>
<feature type="region of interest" description="Disordered" evidence="7">
    <location>
        <begin position="740"/>
        <end position="837"/>
    </location>
</feature>
<dbReference type="SMART" id="SM00185">
    <property type="entry name" value="ARM"/>
    <property type="match status" value="3"/>
</dbReference>
<dbReference type="Gene3D" id="1.25.10.10">
    <property type="entry name" value="Leucine-rich Repeat Variant"/>
    <property type="match status" value="1"/>
</dbReference>
<dbReference type="SUPFAM" id="SSF48371">
    <property type="entry name" value="ARM repeat"/>
    <property type="match status" value="1"/>
</dbReference>
<feature type="compositionally biased region" description="Low complexity" evidence="7">
    <location>
        <begin position="1049"/>
        <end position="1078"/>
    </location>
</feature>
<feature type="region of interest" description="Disordered" evidence="7">
    <location>
        <begin position="1019"/>
        <end position="1332"/>
    </location>
</feature>
<dbReference type="EMBL" id="JALJOQ010000093">
    <property type="protein sequence ID" value="KAK9798992.1"/>
    <property type="molecule type" value="Genomic_DNA"/>
</dbReference>
<feature type="compositionally biased region" description="Pro residues" evidence="7">
    <location>
        <begin position="740"/>
        <end position="754"/>
    </location>
</feature>
<dbReference type="InterPro" id="IPR057948">
    <property type="entry name" value="TPR_TRIP12_N"/>
</dbReference>
<evidence type="ECO:0000313" key="10">
    <source>
        <dbReference type="Proteomes" id="UP001465755"/>
    </source>
</evidence>
<comment type="caution">
    <text evidence="9">The sequence shown here is derived from an EMBL/GenBank/DDBJ whole genome shotgun (WGS) entry which is preliminary data.</text>
</comment>
<dbReference type="GO" id="GO:0003676">
    <property type="term" value="F:nucleic acid binding"/>
    <property type="evidence" value="ECO:0007669"/>
    <property type="project" value="InterPro"/>
</dbReference>
<comment type="similarity">
    <text evidence="2">Belongs to the UPL family. K-HECT subfamily.</text>
</comment>
<evidence type="ECO:0000313" key="9">
    <source>
        <dbReference type="EMBL" id="KAK9798992.1"/>
    </source>
</evidence>
<feature type="region of interest" description="Disordered" evidence="7">
    <location>
        <begin position="1960"/>
        <end position="1991"/>
    </location>
</feature>
<dbReference type="GO" id="GO:0043161">
    <property type="term" value="P:proteasome-mediated ubiquitin-dependent protein catabolic process"/>
    <property type="evidence" value="ECO:0007669"/>
    <property type="project" value="TreeGrafter"/>
</dbReference>
<dbReference type="Pfam" id="PF25579">
    <property type="entry name" value="TPR_TRIP12_N"/>
    <property type="match status" value="1"/>
</dbReference>
<dbReference type="GO" id="GO:0000209">
    <property type="term" value="P:protein polyubiquitination"/>
    <property type="evidence" value="ECO:0007669"/>
    <property type="project" value="TreeGrafter"/>
</dbReference>
<feature type="compositionally biased region" description="Pro residues" evidence="7">
    <location>
        <begin position="810"/>
        <end position="819"/>
    </location>
</feature>
<dbReference type="SMART" id="SM00119">
    <property type="entry name" value="HECTc"/>
    <property type="match status" value="1"/>
</dbReference>
<dbReference type="InterPro" id="IPR016024">
    <property type="entry name" value="ARM-type_fold"/>
</dbReference>